<comment type="caution">
    <text evidence="2">The sequence shown here is derived from an EMBL/GenBank/DDBJ whole genome shotgun (WGS) entry which is preliminary data.</text>
</comment>
<sequence length="152" mass="17335">MQVKTMPPMTVLYYTTKTTFAGLEEIIGKVPQQLQNEANRLQLFISGPQYWFYFGADGKPDTEFTLEVALPVKGDVNQATGYQFKHLSPFKCVAATHEGGWDQLHLTYGKIIPWLFSQGMQMANDLECREMYVNVDFDEQENNLTEVLVGIK</sequence>
<gene>
    <name evidence="2" type="ORF">KTO63_22625</name>
</gene>
<keyword evidence="3" id="KW-1185">Reference proteome</keyword>
<dbReference type="InterPro" id="IPR010499">
    <property type="entry name" value="AraC_E-bd"/>
</dbReference>
<dbReference type="Proteomes" id="UP000812270">
    <property type="component" value="Unassembled WGS sequence"/>
</dbReference>
<evidence type="ECO:0000313" key="3">
    <source>
        <dbReference type="Proteomes" id="UP000812270"/>
    </source>
</evidence>
<dbReference type="SMART" id="SM00871">
    <property type="entry name" value="AraC_E_bind"/>
    <property type="match status" value="1"/>
</dbReference>
<dbReference type="EMBL" id="JAHSPG010000016">
    <property type="protein sequence ID" value="MBV4359978.1"/>
    <property type="molecule type" value="Genomic_DNA"/>
</dbReference>
<protein>
    <submittedName>
        <fullName evidence="2">GyrI-like domain-containing protein</fullName>
    </submittedName>
</protein>
<evidence type="ECO:0000259" key="1">
    <source>
        <dbReference type="SMART" id="SM00871"/>
    </source>
</evidence>
<evidence type="ECO:0000313" key="2">
    <source>
        <dbReference type="EMBL" id="MBV4359978.1"/>
    </source>
</evidence>
<organism evidence="2 3">
    <name type="scientific">Pinibacter aurantiacus</name>
    <dbReference type="NCBI Taxonomy" id="2851599"/>
    <lineage>
        <taxon>Bacteria</taxon>
        <taxon>Pseudomonadati</taxon>
        <taxon>Bacteroidota</taxon>
        <taxon>Chitinophagia</taxon>
        <taxon>Chitinophagales</taxon>
        <taxon>Chitinophagaceae</taxon>
        <taxon>Pinibacter</taxon>
    </lineage>
</organism>
<accession>A0A9E2SBG3</accession>
<proteinExistence type="predicted"/>
<dbReference type="InterPro" id="IPR029442">
    <property type="entry name" value="GyrI-like"/>
</dbReference>
<feature type="domain" description="AraC effector-binding" evidence="1">
    <location>
        <begin position="1"/>
        <end position="152"/>
    </location>
</feature>
<dbReference type="RefSeq" id="WP_217794233.1">
    <property type="nucleotide sequence ID" value="NZ_JAHSPG010000016.1"/>
</dbReference>
<name>A0A9E2SBG3_9BACT</name>
<dbReference type="Pfam" id="PF06445">
    <property type="entry name" value="GyrI-like"/>
    <property type="match status" value="1"/>
</dbReference>
<reference evidence="2" key="1">
    <citation type="submission" date="2021-06" db="EMBL/GenBank/DDBJ databases">
        <authorList>
            <person name="Huq M.A."/>
        </authorList>
    </citation>
    <scope>NUCLEOTIDE SEQUENCE</scope>
    <source>
        <strain evidence="2">MAH-26</strain>
    </source>
</reference>
<dbReference type="AlphaFoldDB" id="A0A9E2SBG3"/>